<evidence type="ECO:0000256" key="1">
    <source>
        <dbReference type="SAM" id="MobiDB-lite"/>
    </source>
</evidence>
<dbReference type="VEuPathDB" id="GiardiaDB:DHA2_34094"/>
<feature type="compositionally biased region" description="Acidic residues" evidence="1">
    <location>
        <begin position="8"/>
        <end position="17"/>
    </location>
</feature>
<gene>
    <name evidence="2" type="ORF">DHA2_34094</name>
</gene>
<dbReference type="EMBL" id="AHGT01000030">
    <property type="protein sequence ID" value="ESU37246.1"/>
    <property type="molecule type" value="Genomic_DNA"/>
</dbReference>
<evidence type="ECO:0000313" key="2">
    <source>
        <dbReference type="EMBL" id="ESU37246.1"/>
    </source>
</evidence>
<protein>
    <submittedName>
        <fullName evidence="2">Uncharacterized protein</fullName>
    </submittedName>
</protein>
<evidence type="ECO:0000313" key="3">
    <source>
        <dbReference type="Proteomes" id="UP000018320"/>
    </source>
</evidence>
<dbReference type="Proteomes" id="UP000018320">
    <property type="component" value="Unassembled WGS sequence"/>
</dbReference>
<dbReference type="VEuPathDB" id="GiardiaDB:GL50581_3253"/>
<sequence length="174" mass="19531">MGNTPELMDGDWEDEVPLPEGNENRLSDAVGRMFCHCGNEVKISCIWSNGTWKILYTCTTILSGQETHGHIKEEVTSAVLDQLQDADLRTRAMTVRPRQTEGSKTFGSLSVAQIENILLNPVLERMIDKCPLCNMVVPMVVWQLSLTEMRFAYICTNCKLASDMRDVVACSESR</sequence>
<comment type="caution">
    <text evidence="2">The sequence shown here is derived from an EMBL/GenBank/DDBJ whole genome shotgun (WGS) entry which is preliminary data.</text>
</comment>
<feature type="region of interest" description="Disordered" evidence="1">
    <location>
        <begin position="1"/>
        <end position="23"/>
    </location>
</feature>
<reference evidence="3" key="1">
    <citation type="submission" date="2012-02" db="EMBL/GenBank/DDBJ databases">
        <title>Genome sequencing of Giardia lamblia Genotypes A2 and B isolates (DH and GS) and comparative analysis with the genomes of Genotypes A1 and E (WB and Pig).</title>
        <authorList>
            <person name="Adam R."/>
            <person name="Dahlstrom E."/>
            <person name="Martens C."/>
            <person name="Bruno D."/>
            <person name="Barbian K."/>
            <person name="Porcella S.F."/>
            <person name="Nash T."/>
        </authorList>
    </citation>
    <scope>NUCLEOTIDE SEQUENCE</scope>
    <source>
        <strain evidence="3">DH</strain>
    </source>
</reference>
<dbReference type="VEuPathDB" id="GiardiaDB:QR46_0210"/>
<organism evidence="2 3">
    <name type="scientific">Giardia intestinalis</name>
    <name type="common">Giardia lamblia</name>
    <dbReference type="NCBI Taxonomy" id="5741"/>
    <lineage>
        <taxon>Eukaryota</taxon>
        <taxon>Metamonada</taxon>
        <taxon>Diplomonadida</taxon>
        <taxon>Hexamitidae</taxon>
        <taxon>Giardiinae</taxon>
        <taxon>Giardia</taxon>
    </lineage>
</organism>
<dbReference type="VEuPathDB" id="GiardiaDB:GL50803_0034094"/>
<accession>V6TES1</accession>
<name>V6TES1_GIAIN</name>
<dbReference type="AlphaFoldDB" id="V6TES1"/>
<proteinExistence type="predicted"/>
<reference evidence="2 3" key="2">
    <citation type="journal article" date="2013" name="Genome Biol. Evol.">
        <title>Genome sequencing of Giardia lamblia genotypes A2 and B isolates (DH and GS) and comparative analysis with the genomes of genotypes A1 and E (WB and Pig).</title>
        <authorList>
            <person name="Adam R.D."/>
            <person name="Dahlstrom E.W."/>
            <person name="Martens C.A."/>
            <person name="Bruno D.P."/>
            <person name="Barbian K.D."/>
            <person name="Ricklefs S.M."/>
            <person name="Hernandez M.M."/>
            <person name="Narla N.P."/>
            <person name="Patel R.B."/>
            <person name="Porcella S.F."/>
            <person name="Nash T.E."/>
        </authorList>
    </citation>
    <scope>NUCLEOTIDE SEQUENCE [LARGE SCALE GENOMIC DNA]</scope>
    <source>
        <strain evidence="2 3">DH</strain>
    </source>
</reference>